<accession>A0A7Y2L5N0</accession>
<evidence type="ECO:0000313" key="5">
    <source>
        <dbReference type="Proteomes" id="UP000529861"/>
    </source>
</evidence>
<dbReference type="AlphaFoldDB" id="A0A7Y2L5N0"/>
<feature type="domain" description="Phage capsid-like C-terminal" evidence="3">
    <location>
        <begin position="102"/>
        <end position="357"/>
    </location>
</feature>
<keyword evidence="2" id="KW-0175">Coiled coil</keyword>
<name>A0A7Y2L5N0_9THEO</name>
<dbReference type="Pfam" id="PF05065">
    <property type="entry name" value="Phage_capsid"/>
    <property type="match status" value="1"/>
</dbReference>
<gene>
    <name evidence="4" type="ORF">HKI81_02640</name>
</gene>
<dbReference type="Proteomes" id="UP000529861">
    <property type="component" value="Unassembled WGS sequence"/>
</dbReference>
<evidence type="ECO:0000256" key="2">
    <source>
        <dbReference type="SAM" id="Coils"/>
    </source>
</evidence>
<evidence type="ECO:0000256" key="1">
    <source>
        <dbReference type="ARBA" id="ARBA00004328"/>
    </source>
</evidence>
<comment type="subcellular location">
    <subcellularLocation>
        <location evidence="1">Virion</location>
    </subcellularLocation>
</comment>
<dbReference type="SUPFAM" id="SSF56563">
    <property type="entry name" value="Major capsid protein gp5"/>
    <property type="match status" value="1"/>
</dbReference>
<dbReference type="EMBL" id="JABEQB010000005">
    <property type="protein sequence ID" value="NNG66137.1"/>
    <property type="molecule type" value="Genomic_DNA"/>
</dbReference>
<dbReference type="InterPro" id="IPR054612">
    <property type="entry name" value="Phage_capsid-like_C"/>
</dbReference>
<evidence type="ECO:0000259" key="3">
    <source>
        <dbReference type="Pfam" id="PF05065"/>
    </source>
</evidence>
<protein>
    <submittedName>
        <fullName evidence="4">Phage major capsid protein</fullName>
    </submittedName>
</protein>
<reference evidence="4 5" key="1">
    <citation type="submission" date="2020-04" db="EMBL/GenBank/DDBJ databases">
        <title>Draft genome sequence of Caldanaerobacter sunterraneus. strain 1523vc isolated from Griffin hot spring, Kamchatka, Russia.</title>
        <authorList>
            <person name="Toshchakov S.V."/>
            <person name="Podosokorskaya O.A."/>
            <person name="Kublanov I.V."/>
            <person name="Korzhenkov A."/>
            <person name="Patrushev M.V."/>
        </authorList>
    </citation>
    <scope>NUCLEOTIDE SEQUENCE [LARGE SCALE GENOMIC DNA]</scope>
    <source>
        <strain evidence="4 5">1523vc</strain>
    </source>
</reference>
<dbReference type="RefSeq" id="WP_170270338.1">
    <property type="nucleotide sequence ID" value="NZ_JABEQB010000005.1"/>
</dbReference>
<dbReference type="InterPro" id="IPR024455">
    <property type="entry name" value="Phage_capsid"/>
</dbReference>
<comment type="caution">
    <text evidence="4">The sequence shown here is derived from an EMBL/GenBank/DDBJ whole genome shotgun (WGS) entry which is preliminary data.</text>
</comment>
<sequence length="363" mass="40525">MLKSVEMRQELENMKNEVRALLEADKVEEANAKMEEVRKLEAKIKLQEELEVKEKENINEREYVQMEKKDVKVDEYRAIAKYLLRQELTPEERASINVTNSGALLPQAFINQVQVLTNGYPDLKKYAHVIPVTTNSGKMPLSQGSATKKLAKIGVDTALVQEMISTLPIEFSVEDYGKIIPIDNSLLADSPMNVFNNIIAPDFAESSVNTHNEQIVNVVKANAITKTASDYKGLIKVLNSIVPALKPKTIILTNLTGYDYLDNLTDNQGRPLLNTNLALAGAATFKGYEVVALDDTVVTPVTDGKIPFYIVNLYALVKFFDRQQIEVATSAEAGFTMNQTLVRVIERFDVVAADTRACFYVEL</sequence>
<proteinExistence type="predicted"/>
<organism evidence="4 5">
    <name type="scientific">Caldanaerobacter subterraneus</name>
    <dbReference type="NCBI Taxonomy" id="911092"/>
    <lineage>
        <taxon>Bacteria</taxon>
        <taxon>Bacillati</taxon>
        <taxon>Bacillota</taxon>
        <taxon>Clostridia</taxon>
        <taxon>Thermoanaerobacterales</taxon>
        <taxon>Thermoanaerobacteraceae</taxon>
        <taxon>Caldanaerobacter</taxon>
    </lineage>
</organism>
<evidence type="ECO:0000313" key="4">
    <source>
        <dbReference type="EMBL" id="NNG66137.1"/>
    </source>
</evidence>
<feature type="coiled-coil region" evidence="2">
    <location>
        <begin position="4"/>
        <end position="57"/>
    </location>
</feature>
<dbReference type="NCBIfam" id="TIGR01554">
    <property type="entry name" value="major_cap_HK97"/>
    <property type="match status" value="1"/>
</dbReference>